<keyword evidence="3 7" id="KW-0732">Signal</keyword>
<feature type="chain" id="PRO_5042046964" evidence="7">
    <location>
        <begin position="21"/>
        <end position="1101"/>
    </location>
</feature>
<evidence type="ECO:0000313" key="8">
    <source>
        <dbReference type="EMBL" id="KAI1723582.1"/>
    </source>
</evidence>
<accession>A0AAD4NAW2</accession>
<keyword evidence="2" id="KW-0645">Protease</keyword>
<dbReference type="Gene3D" id="3.40.50.1820">
    <property type="entry name" value="alpha/beta hydrolase"/>
    <property type="match status" value="3"/>
</dbReference>
<dbReference type="SUPFAM" id="SSF53474">
    <property type="entry name" value="alpha/beta-Hydrolases"/>
    <property type="match status" value="2"/>
</dbReference>
<evidence type="ECO:0000256" key="2">
    <source>
        <dbReference type="ARBA" id="ARBA00022670"/>
    </source>
</evidence>
<evidence type="ECO:0000256" key="7">
    <source>
        <dbReference type="SAM" id="SignalP"/>
    </source>
</evidence>
<comment type="similarity">
    <text evidence="1">Belongs to the peptidase S28 family.</text>
</comment>
<dbReference type="GO" id="GO:0008239">
    <property type="term" value="F:dipeptidyl-peptidase activity"/>
    <property type="evidence" value="ECO:0007669"/>
    <property type="project" value="TreeGrafter"/>
</dbReference>
<name>A0AAD4NAW2_9BILA</name>
<dbReference type="PANTHER" id="PTHR11010">
    <property type="entry name" value="PROTEASE S28 PRO-X CARBOXYPEPTIDASE-RELATED"/>
    <property type="match status" value="1"/>
</dbReference>
<sequence length="1101" mass="124279">MWFGLWSFTVLLSLCGCALCSDDTELFLRFSSLTRIGPNALKRTDDVSTGDAVENTVDQLVDHFNPSSTFKQRYFVNTKYANGSEIHFLVVEGQGAADPSKITNANITYVNTAKDVGATLWLLEHRFYGKSWPASTSSVDNLATLNIQQAVEDIANFIKIQNDAHGEKNPKWVVIGSFYAGTLALWLRQQKPSLTVGVVSSSAPSQPALNFYLYHKNVEDAYGTYSKTCAENLANVILNVRQLVQSAKGREQLSSTLQLTPDLNSLQLRFPDYQFFFIVLSHLFRIPAQYNKVNVGPFATSGGIVDVCNILADKTVSNLNKVGRLANTLFPLMTGSDKFNGLMSNHSLFTELLQNESPDAYAATLRATLWQDCNELGFFQTTDYGGLAFGSSIPNNFYLNLCTDVFGDDYEVNNLKKGIKKLRPYTSSFVYQGSNAVLTHGSQDPWRTLGYNTTSDKTSIFLSIPGAAHSADLAPRATNDSFFVNRARGTISNNIRKWLTGTTSSKASRSSFNRHNRLPEKSEADALPKSRVIKNWDAKLTHNLPKPDVNEALAQTNSSMNLFRLLSFRHHFNVRMAEKVANADKKLVETHERYTTYHSIEQDLDHFDTSVTDKWTQYYYYNDIHETTGGPIFLHLGGEGPINSYYVGWILSLYNWAQNFGASIYALEHRFYGKSQPKEDVSVENLKWLKSEQALADAAVFVKAINKARDLTNTKWIVFGGSYPGNLAAWFRFKYPDLVYGAIASSAPVLAKVDFFEYLQVVSNSTIAYGIDNCPKNVHRFFIWAQQQTTTIAGRKDLSHKMGLCDKWDQDYVDDKDIELILAFFVFDIAGMVQYDSQGHSYVHYICEVYKEIDKFVGADVHIDGESERTEAGYWKVVEGIGQRMRSRGILRPKANGKRKVVKGGVKADDDDGTKCPDYQNYGYDQDCQDSNSDEYDDSDFFCEGLSYEAYVDILQQVTPYDTSDRCWFWQTCNELGVFQSTNMGYNLFESTLPVNFQVDFCRDVFGAIYTRDYIDSNIRYTNGQYGGNENFNATRVVFVNGSEDPWHVNSVLESDKSKDITAILIDGTSHCEDMYEEESSDKEVLKKARKQIKRVLEDWL</sequence>
<feature type="region of interest" description="Disordered" evidence="6">
    <location>
        <begin position="505"/>
        <end position="524"/>
    </location>
</feature>
<dbReference type="Pfam" id="PF05577">
    <property type="entry name" value="Peptidase_S28"/>
    <property type="match status" value="3"/>
</dbReference>
<dbReference type="AlphaFoldDB" id="A0AAD4NAW2"/>
<keyword evidence="9" id="KW-1185">Reference proteome</keyword>
<evidence type="ECO:0000256" key="3">
    <source>
        <dbReference type="ARBA" id="ARBA00022729"/>
    </source>
</evidence>
<dbReference type="InterPro" id="IPR029058">
    <property type="entry name" value="AB_hydrolase_fold"/>
</dbReference>
<dbReference type="InterPro" id="IPR042269">
    <property type="entry name" value="Ser_carbopepase_S28_SKS"/>
</dbReference>
<evidence type="ECO:0000256" key="4">
    <source>
        <dbReference type="ARBA" id="ARBA00022801"/>
    </source>
</evidence>
<dbReference type="EMBL" id="JAKKPZ010000003">
    <property type="protein sequence ID" value="KAI1723582.1"/>
    <property type="molecule type" value="Genomic_DNA"/>
</dbReference>
<dbReference type="Gene3D" id="1.20.120.980">
    <property type="entry name" value="Serine carboxypeptidase S28, SKS domain"/>
    <property type="match status" value="1"/>
</dbReference>
<keyword evidence="5" id="KW-0325">Glycoprotein</keyword>
<protein>
    <submittedName>
        <fullName evidence="8">Serine carboxypeptidase s28 domain-containing protein</fullName>
    </submittedName>
</protein>
<evidence type="ECO:0000313" key="9">
    <source>
        <dbReference type="Proteomes" id="UP001201812"/>
    </source>
</evidence>
<dbReference type="GO" id="GO:0004180">
    <property type="term" value="F:carboxypeptidase activity"/>
    <property type="evidence" value="ECO:0007669"/>
    <property type="project" value="UniProtKB-KW"/>
</dbReference>
<dbReference type="GO" id="GO:0006508">
    <property type="term" value="P:proteolysis"/>
    <property type="evidence" value="ECO:0007669"/>
    <property type="project" value="UniProtKB-KW"/>
</dbReference>
<dbReference type="Proteomes" id="UP001201812">
    <property type="component" value="Unassembled WGS sequence"/>
</dbReference>
<organism evidence="8 9">
    <name type="scientific">Ditylenchus destructor</name>
    <dbReference type="NCBI Taxonomy" id="166010"/>
    <lineage>
        <taxon>Eukaryota</taxon>
        <taxon>Metazoa</taxon>
        <taxon>Ecdysozoa</taxon>
        <taxon>Nematoda</taxon>
        <taxon>Chromadorea</taxon>
        <taxon>Rhabditida</taxon>
        <taxon>Tylenchina</taxon>
        <taxon>Tylenchomorpha</taxon>
        <taxon>Sphaerularioidea</taxon>
        <taxon>Anguinidae</taxon>
        <taxon>Anguininae</taxon>
        <taxon>Ditylenchus</taxon>
    </lineage>
</organism>
<keyword evidence="4" id="KW-0378">Hydrolase</keyword>
<gene>
    <name evidence="8" type="ORF">DdX_03745</name>
</gene>
<evidence type="ECO:0000256" key="6">
    <source>
        <dbReference type="SAM" id="MobiDB-lite"/>
    </source>
</evidence>
<keyword evidence="8" id="KW-0121">Carboxypeptidase</keyword>
<dbReference type="PANTHER" id="PTHR11010:SF117">
    <property type="entry name" value="SERINE PROTEASE 16"/>
    <property type="match status" value="1"/>
</dbReference>
<feature type="signal peptide" evidence="7">
    <location>
        <begin position="1"/>
        <end position="20"/>
    </location>
</feature>
<dbReference type="GO" id="GO:0070008">
    <property type="term" value="F:serine-type exopeptidase activity"/>
    <property type="evidence" value="ECO:0007669"/>
    <property type="project" value="InterPro"/>
</dbReference>
<reference evidence="8" key="1">
    <citation type="submission" date="2022-01" db="EMBL/GenBank/DDBJ databases">
        <title>Genome Sequence Resource for Two Populations of Ditylenchus destructor, the Migratory Endoparasitic Phytonematode.</title>
        <authorList>
            <person name="Zhang H."/>
            <person name="Lin R."/>
            <person name="Xie B."/>
        </authorList>
    </citation>
    <scope>NUCLEOTIDE SEQUENCE</scope>
    <source>
        <strain evidence="8">BazhouSP</strain>
    </source>
</reference>
<proteinExistence type="inferred from homology"/>
<comment type="caution">
    <text evidence="8">The sequence shown here is derived from an EMBL/GenBank/DDBJ whole genome shotgun (WGS) entry which is preliminary data.</text>
</comment>
<evidence type="ECO:0000256" key="5">
    <source>
        <dbReference type="ARBA" id="ARBA00023180"/>
    </source>
</evidence>
<dbReference type="InterPro" id="IPR008758">
    <property type="entry name" value="Peptidase_S28"/>
</dbReference>
<evidence type="ECO:0000256" key="1">
    <source>
        <dbReference type="ARBA" id="ARBA00011079"/>
    </source>
</evidence>